<dbReference type="InterPro" id="IPR038266">
    <property type="entry name" value="NapC/NirT_cytc_sf"/>
</dbReference>
<dbReference type="SUPFAM" id="SSF46626">
    <property type="entry name" value="Cytochrome c"/>
    <property type="match status" value="1"/>
</dbReference>
<evidence type="ECO:0000256" key="8">
    <source>
        <dbReference type="ARBA" id="ARBA00022723"/>
    </source>
</evidence>
<dbReference type="RefSeq" id="WP_311884645.1">
    <property type="nucleotide sequence ID" value="NZ_CP119391.1"/>
</dbReference>
<sequence>MTEKKRRRKSLAWGAGLLVIGACIGAAALYGTQWSLKATSTNEFCVSCHSMDVPYEEWKGTNHFANAKGIQAGCADCHIPHEGFAYLEKKMTSGISDVIAELSGGIPDADAYEEKRAEMAKKVWAEMEANDSRTCRSCHDAEHWDLYEQSPKAASEHRTMADSGDTCISCHRGIAHFPPDLGDEAKAASGELNQLAANLPKSPETLYPIRQHALFEHRDDSTPMARLLPSTPLDIIEQDGDWRQVRVNGYQPPDADRILYRHPGKRILSASIADAGQQRLSVEADDNDAGWERAQLTGWVKADAMVADAQAIWDYGEELNNAYCGSCHSVKGPKDYTANQWPSMVDAYADRTSISDNDKALLTFYLQTHASDMPKQEKH</sequence>
<keyword evidence="4 13" id="KW-1003">Cell membrane</keyword>
<evidence type="ECO:0000256" key="12">
    <source>
        <dbReference type="ARBA" id="ARBA00023136"/>
    </source>
</evidence>
<dbReference type="EMBL" id="CP119391">
    <property type="protein sequence ID" value="WNK20819.1"/>
    <property type="molecule type" value="Genomic_DNA"/>
</dbReference>
<name>A0ABY9Z119_9GAMM</name>
<proteinExistence type="inferred from homology"/>
<keyword evidence="11 13" id="KW-0408">Iron</keyword>
<dbReference type="Proteomes" id="UP001301869">
    <property type="component" value="Chromosome"/>
</dbReference>
<evidence type="ECO:0000256" key="7">
    <source>
        <dbReference type="ARBA" id="ARBA00022692"/>
    </source>
</evidence>
<keyword evidence="16" id="KW-1185">Reference proteome</keyword>
<comment type="subcellular location">
    <subcellularLocation>
        <location evidence="1">Cell inner membrane</location>
        <topology evidence="1">Single-pass type II membrane protein</topology>
    </subcellularLocation>
</comment>
<dbReference type="InterPro" id="IPR036280">
    <property type="entry name" value="Multihaem_cyt_sf"/>
</dbReference>
<evidence type="ECO:0000259" key="14">
    <source>
        <dbReference type="Pfam" id="PF03264"/>
    </source>
</evidence>
<keyword evidence="12 13" id="KW-0472">Membrane</keyword>
<evidence type="ECO:0000256" key="1">
    <source>
        <dbReference type="ARBA" id="ARBA00004249"/>
    </source>
</evidence>
<accession>A0ABY9Z119</accession>
<evidence type="ECO:0000256" key="9">
    <source>
        <dbReference type="ARBA" id="ARBA00022982"/>
    </source>
</evidence>
<organism evidence="15 16">
    <name type="scientific">Halomonas piscis</name>
    <dbReference type="NCBI Taxonomy" id="3031727"/>
    <lineage>
        <taxon>Bacteria</taxon>
        <taxon>Pseudomonadati</taxon>
        <taxon>Pseudomonadota</taxon>
        <taxon>Gammaproteobacteria</taxon>
        <taxon>Oceanospirillales</taxon>
        <taxon>Halomonadaceae</taxon>
        <taxon>Halomonas</taxon>
    </lineage>
</organism>
<dbReference type="InterPro" id="IPR009154">
    <property type="entry name" value="Membr-bd_4haem_cyt_TorC"/>
</dbReference>
<evidence type="ECO:0000256" key="11">
    <source>
        <dbReference type="ARBA" id="ARBA00023004"/>
    </source>
</evidence>
<dbReference type="PIRSF" id="PIRSF000014">
    <property type="entry name" value="4_hem_cytch_TorC"/>
    <property type="match status" value="1"/>
</dbReference>
<dbReference type="Gene3D" id="1.10.3820.10">
    <property type="entry name" value="Di-heme elbow motif domain"/>
    <property type="match status" value="1"/>
</dbReference>
<evidence type="ECO:0000256" key="10">
    <source>
        <dbReference type="ARBA" id="ARBA00022989"/>
    </source>
</evidence>
<keyword evidence="6 13" id="KW-0349">Heme</keyword>
<dbReference type="PANTHER" id="PTHR30333">
    <property type="entry name" value="CYTOCHROME C-TYPE PROTEIN"/>
    <property type="match status" value="1"/>
</dbReference>
<evidence type="ECO:0000256" key="2">
    <source>
        <dbReference type="ARBA" id="ARBA00006417"/>
    </source>
</evidence>
<keyword evidence="3 13" id="KW-0813">Transport</keyword>
<evidence type="ECO:0000256" key="3">
    <source>
        <dbReference type="ARBA" id="ARBA00022448"/>
    </source>
</evidence>
<evidence type="ECO:0000256" key="4">
    <source>
        <dbReference type="ARBA" id="ARBA00022475"/>
    </source>
</evidence>
<evidence type="ECO:0000256" key="6">
    <source>
        <dbReference type="ARBA" id="ARBA00022617"/>
    </source>
</evidence>
<protein>
    <recommendedName>
        <fullName evidence="13">Cytochrome c-type protein</fullName>
    </recommendedName>
</protein>
<keyword evidence="5 13" id="KW-0997">Cell inner membrane</keyword>
<keyword evidence="7" id="KW-0812">Transmembrane</keyword>
<reference evidence="15 16" key="1">
    <citation type="submission" date="2023-03" db="EMBL/GenBank/DDBJ databases">
        <title>Halomonas sp. nov., isolated from Korean tranditional fermented seafood 'Jeotgal'.</title>
        <authorList>
            <person name="Kim B."/>
            <person name="Shin N.-R."/>
        </authorList>
    </citation>
    <scope>NUCLEOTIDE SEQUENCE [LARGE SCALE GENOMIC DNA]</scope>
    <source>
        <strain evidence="15 16">SG2L-4</strain>
    </source>
</reference>
<comment type="similarity">
    <text evidence="2 13">Belongs to the TorC/TorY family.</text>
</comment>
<evidence type="ECO:0000256" key="13">
    <source>
        <dbReference type="PIRNR" id="PIRNR000014"/>
    </source>
</evidence>
<evidence type="ECO:0000313" key="15">
    <source>
        <dbReference type="EMBL" id="WNK20819.1"/>
    </source>
</evidence>
<dbReference type="InterPro" id="IPR051174">
    <property type="entry name" value="Cytochrome_c-type_ET"/>
</dbReference>
<keyword evidence="9 13" id="KW-0249">Electron transport</keyword>
<evidence type="ECO:0000313" key="16">
    <source>
        <dbReference type="Proteomes" id="UP001301869"/>
    </source>
</evidence>
<dbReference type="InterPro" id="IPR036909">
    <property type="entry name" value="Cyt_c-like_dom_sf"/>
</dbReference>
<dbReference type="InterPro" id="IPR005126">
    <property type="entry name" value="NapC/NirT_cyt_c_N"/>
</dbReference>
<dbReference type="SUPFAM" id="SSF48695">
    <property type="entry name" value="Multiheme cytochromes"/>
    <property type="match status" value="1"/>
</dbReference>
<feature type="domain" description="NapC/NirT cytochrome c N-terminal" evidence="14">
    <location>
        <begin position="15"/>
        <end position="180"/>
    </location>
</feature>
<keyword evidence="10" id="KW-1133">Transmembrane helix</keyword>
<dbReference type="Pfam" id="PF03264">
    <property type="entry name" value="Cytochrom_NNT"/>
    <property type="match status" value="1"/>
</dbReference>
<evidence type="ECO:0000256" key="5">
    <source>
        <dbReference type="ARBA" id="ARBA00022519"/>
    </source>
</evidence>
<gene>
    <name evidence="15" type="ORF">P1P91_03820</name>
</gene>
<keyword evidence="8 13" id="KW-0479">Metal-binding</keyword>
<dbReference type="PROSITE" id="PS51257">
    <property type="entry name" value="PROKAR_LIPOPROTEIN"/>
    <property type="match status" value="1"/>
</dbReference>
<dbReference type="PANTHER" id="PTHR30333:SF2">
    <property type="entry name" value="CYTOCHROME C-TYPE PROTEIN TORC"/>
    <property type="match status" value="1"/>
</dbReference>